<keyword evidence="2" id="KW-0812">Transmembrane</keyword>
<keyword evidence="2" id="KW-1133">Transmembrane helix</keyword>
<organism evidence="3 4">
    <name type="scientific">Tribolium castaneum</name>
    <name type="common">Red flour beetle</name>
    <dbReference type="NCBI Taxonomy" id="7070"/>
    <lineage>
        <taxon>Eukaryota</taxon>
        <taxon>Metazoa</taxon>
        <taxon>Ecdysozoa</taxon>
        <taxon>Arthropoda</taxon>
        <taxon>Hexapoda</taxon>
        <taxon>Insecta</taxon>
        <taxon>Pterygota</taxon>
        <taxon>Neoptera</taxon>
        <taxon>Endopterygota</taxon>
        <taxon>Coleoptera</taxon>
        <taxon>Polyphaga</taxon>
        <taxon>Cucujiformia</taxon>
        <taxon>Tenebrionidae</taxon>
        <taxon>Tenebrionidae incertae sedis</taxon>
        <taxon>Tribolium</taxon>
    </lineage>
</organism>
<dbReference type="Proteomes" id="UP000007266">
    <property type="component" value="Linkage group 4"/>
</dbReference>
<proteinExistence type="predicted"/>
<protein>
    <submittedName>
        <fullName evidence="3">Uncharacterized protein</fullName>
    </submittedName>
</protein>
<dbReference type="Gene3D" id="3.10.10.10">
    <property type="entry name" value="HIV Type 1 Reverse Transcriptase, subunit A, domain 1"/>
    <property type="match status" value="1"/>
</dbReference>
<name>D2A334_TRICA</name>
<dbReference type="PANTHER" id="PTHR22955">
    <property type="entry name" value="RETROTRANSPOSON"/>
    <property type="match status" value="1"/>
</dbReference>
<dbReference type="InterPro" id="IPR021109">
    <property type="entry name" value="Peptidase_aspartic_dom_sf"/>
</dbReference>
<reference evidence="3 4" key="2">
    <citation type="journal article" date="2010" name="Nucleic Acids Res.">
        <title>BeetleBase in 2010: revisions to provide comprehensive genomic information for Tribolium castaneum.</title>
        <authorList>
            <person name="Kim H.S."/>
            <person name="Murphy T."/>
            <person name="Xia J."/>
            <person name="Caragea D."/>
            <person name="Park Y."/>
            <person name="Beeman R.W."/>
            <person name="Lorenzen M.D."/>
            <person name="Butcher S."/>
            <person name="Manak J.R."/>
            <person name="Brown S.J."/>
        </authorList>
    </citation>
    <scope>GENOME REANNOTATION</scope>
    <source>
        <strain evidence="3 4">Georgia GA2</strain>
    </source>
</reference>
<dbReference type="PhylomeDB" id="D2A334"/>
<keyword evidence="2" id="KW-0472">Membrane</keyword>
<gene>
    <name evidence="3" type="primary">GLEAN_08524</name>
    <name evidence="3" type="ORF">TcasGA2_TC008524</name>
</gene>
<keyword evidence="4" id="KW-1185">Reference proteome</keyword>
<accession>D2A334</accession>
<dbReference type="AlphaFoldDB" id="D2A334"/>
<feature type="transmembrane region" description="Helical" evidence="2">
    <location>
        <begin position="796"/>
        <end position="818"/>
    </location>
</feature>
<sequence>MPKVISAEKKVCLKRCFNEYKADRPDFTNEDIYQRLSRIFEVSRCSIIDILKQDFENLKPSYCAKRPKTDVFLNFVFRKDLQNLIWEYNSKNEYFTLDTLLKQAKDNLEFDGERTTLYKILKSMGYKYKLVNGRKILCVFLRKFLQYQNSSENIMFVYLDETWIYQNGSCIRRWIHKNDLKSNPSKIKNEGKRFTILHAGCQFGFLEGCDLLLDTANNDRDYHKTMNGEIFRSSNTLSTQSKPATISENPIAPIDTSPKSLDSPTRINSLTNLIPSQSVLLSTAVVEVQDSLGQFQEVRILLDSASQANFITKNCAERLGLSRKTSTFIIKGLGGMNDKASKEVSCTLRSKNEPSIRFSINAILFDKICDDMPSVSFSTSGWTNLMNLTLADSQFNLSRGIDMLLGADIFPLILESGRLLGNSDVPTAMNTKFEDDPIFPGSFANAFRRLQSIERRLIKNPLLYEDYKAFMNEYLDLGHMQLLTNGNSSDGYYIPHHCVIKADSPSTKLRVVFDASCPSSEGKSLNDSLFVGPKLQKDILTILSRFRVHPIVFTADIRQMYRQILILPEHRKFQKILWRNSPQEPVQEYQLNTVTYGVSSSPFLAIRTLGELASLEKTRFPLASEVLVNDVYIDDIITGCSSIAEAHNLRDELIDLLSTAESDKCHISDPHTYNFLQTTNDYKVIKQLSNNKVLISTRKPLKIMEICKEEIKQEIIYGSILVSSGGNTCRIIVDQMKFDNTYSNYTYRTPLEIPLANFKMNKSVKLQQKHLEDFSKLHEEAEDMKSDIMIDPTIHLIHASATSIFWIIIIVLTITAYIV</sequence>
<evidence type="ECO:0000313" key="3">
    <source>
        <dbReference type="EMBL" id="EFA02786.1"/>
    </source>
</evidence>
<dbReference type="HOGENOM" id="CLU_345248_0_0_1"/>
<dbReference type="InParanoid" id="D2A334"/>
<dbReference type="Gene3D" id="2.40.70.10">
    <property type="entry name" value="Acid Proteases"/>
    <property type="match status" value="1"/>
</dbReference>
<reference evidence="3 4" key="1">
    <citation type="journal article" date="2008" name="Nature">
        <title>The genome of the model beetle and pest Tribolium castaneum.</title>
        <authorList>
            <consortium name="Tribolium Genome Sequencing Consortium"/>
            <person name="Richards S."/>
            <person name="Gibbs R.A."/>
            <person name="Weinstock G.M."/>
            <person name="Brown S.J."/>
            <person name="Denell R."/>
            <person name="Beeman R.W."/>
            <person name="Gibbs R."/>
            <person name="Beeman R.W."/>
            <person name="Brown S.J."/>
            <person name="Bucher G."/>
            <person name="Friedrich M."/>
            <person name="Grimmelikhuijzen C.J."/>
            <person name="Klingler M."/>
            <person name="Lorenzen M."/>
            <person name="Richards S."/>
            <person name="Roth S."/>
            <person name="Schroder R."/>
            <person name="Tautz D."/>
            <person name="Zdobnov E.M."/>
            <person name="Muzny D."/>
            <person name="Gibbs R.A."/>
            <person name="Weinstock G.M."/>
            <person name="Attaway T."/>
            <person name="Bell S."/>
            <person name="Buhay C.J."/>
            <person name="Chandrabose M.N."/>
            <person name="Chavez D."/>
            <person name="Clerk-Blankenburg K.P."/>
            <person name="Cree A."/>
            <person name="Dao M."/>
            <person name="Davis C."/>
            <person name="Chacko J."/>
            <person name="Dinh H."/>
            <person name="Dugan-Rocha S."/>
            <person name="Fowler G."/>
            <person name="Garner T.T."/>
            <person name="Garnes J."/>
            <person name="Gnirke A."/>
            <person name="Hawes A."/>
            <person name="Hernandez J."/>
            <person name="Hines S."/>
            <person name="Holder M."/>
            <person name="Hume J."/>
            <person name="Jhangiani S.N."/>
            <person name="Joshi V."/>
            <person name="Khan Z.M."/>
            <person name="Jackson L."/>
            <person name="Kovar C."/>
            <person name="Kowis A."/>
            <person name="Lee S."/>
            <person name="Lewis L.R."/>
            <person name="Margolis J."/>
            <person name="Morgan M."/>
            <person name="Nazareth L.V."/>
            <person name="Nguyen N."/>
            <person name="Okwuonu G."/>
            <person name="Parker D."/>
            <person name="Richards S."/>
            <person name="Ruiz S.J."/>
            <person name="Santibanez J."/>
            <person name="Savard J."/>
            <person name="Scherer S.E."/>
            <person name="Schneider B."/>
            <person name="Sodergren E."/>
            <person name="Tautz D."/>
            <person name="Vattahil S."/>
            <person name="Villasana D."/>
            <person name="White C.S."/>
            <person name="Wright R."/>
            <person name="Park Y."/>
            <person name="Beeman R.W."/>
            <person name="Lord J."/>
            <person name="Oppert B."/>
            <person name="Lorenzen M."/>
            <person name="Brown S."/>
            <person name="Wang L."/>
            <person name="Savard J."/>
            <person name="Tautz D."/>
            <person name="Richards S."/>
            <person name="Weinstock G."/>
            <person name="Gibbs R.A."/>
            <person name="Liu Y."/>
            <person name="Worley K."/>
            <person name="Weinstock G."/>
            <person name="Elsik C.G."/>
            <person name="Reese J.T."/>
            <person name="Elhaik E."/>
            <person name="Landan G."/>
            <person name="Graur D."/>
            <person name="Arensburger P."/>
            <person name="Atkinson P."/>
            <person name="Beeman R.W."/>
            <person name="Beidler J."/>
            <person name="Brown S.J."/>
            <person name="Demuth J.P."/>
            <person name="Drury D.W."/>
            <person name="Du Y.Z."/>
            <person name="Fujiwara H."/>
            <person name="Lorenzen M."/>
            <person name="Maselli V."/>
            <person name="Osanai M."/>
            <person name="Park Y."/>
            <person name="Robertson H.M."/>
            <person name="Tu Z."/>
            <person name="Wang J.J."/>
            <person name="Wang S."/>
            <person name="Richards S."/>
            <person name="Song H."/>
            <person name="Zhang L."/>
            <person name="Sodergren E."/>
            <person name="Werner D."/>
            <person name="Stanke M."/>
            <person name="Morgenstern B."/>
            <person name="Solovyev V."/>
            <person name="Kosarev P."/>
            <person name="Brown G."/>
            <person name="Chen H.C."/>
            <person name="Ermolaeva O."/>
            <person name="Hlavina W."/>
            <person name="Kapustin Y."/>
            <person name="Kiryutin B."/>
            <person name="Kitts P."/>
            <person name="Maglott D."/>
            <person name="Pruitt K."/>
            <person name="Sapojnikov V."/>
            <person name="Souvorov A."/>
            <person name="Mackey A.J."/>
            <person name="Waterhouse R.M."/>
            <person name="Wyder S."/>
            <person name="Zdobnov E.M."/>
            <person name="Zdobnov E.M."/>
            <person name="Wyder S."/>
            <person name="Kriventseva E.V."/>
            <person name="Kadowaki T."/>
            <person name="Bork P."/>
            <person name="Aranda M."/>
            <person name="Bao R."/>
            <person name="Beermann A."/>
            <person name="Berns N."/>
            <person name="Bolognesi R."/>
            <person name="Bonneton F."/>
            <person name="Bopp D."/>
            <person name="Brown S.J."/>
            <person name="Bucher G."/>
            <person name="Butts T."/>
            <person name="Chaumot A."/>
            <person name="Denell R.E."/>
            <person name="Ferrier D.E."/>
            <person name="Friedrich M."/>
            <person name="Gordon C.M."/>
            <person name="Jindra M."/>
            <person name="Klingler M."/>
            <person name="Lan Q."/>
            <person name="Lattorff H.M."/>
            <person name="Laudet V."/>
            <person name="von Levetsow C."/>
            <person name="Liu Z."/>
            <person name="Lutz R."/>
            <person name="Lynch J.A."/>
            <person name="da Fonseca R.N."/>
            <person name="Posnien N."/>
            <person name="Reuter R."/>
            <person name="Roth S."/>
            <person name="Savard J."/>
            <person name="Schinko J.B."/>
            <person name="Schmitt C."/>
            <person name="Schoppmeier M."/>
            <person name="Schroder R."/>
            <person name="Shippy T.D."/>
            <person name="Simonnet F."/>
            <person name="Marques-Souza H."/>
            <person name="Tautz D."/>
            <person name="Tomoyasu Y."/>
            <person name="Trauner J."/>
            <person name="Van der Zee M."/>
            <person name="Vervoort M."/>
            <person name="Wittkopp N."/>
            <person name="Wimmer E.A."/>
            <person name="Yang X."/>
            <person name="Jones A.K."/>
            <person name="Sattelle D.B."/>
            <person name="Ebert P.R."/>
            <person name="Nelson D."/>
            <person name="Scott J.G."/>
            <person name="Beeman R.W."/>
            <person name="Muthukrishnan S."/>
            <person name="Kramer K.J."/>
            <person name="Arakane Y."/>
            <person name="Beeman R.W."/>
            <person name="Zhu Q."/>
            <person name="Hogenkamp D."/>
            <person name="Dixit R."/>
            <person name="Oppert B."/>
            <person name="Jiang H."/>
            <person name="Zou Z."/>
            <person name="Marshall J."/>
            <person name="Elpidina E."/>
            <person name="Vinokurov K."/>
            <person name="Oppert C."/>
            <person name="Zou Z."/>
            <person name="Evans J."/>
            <person name="Lu Z."/>
            <person name="Zhao P."/>
            <person name="Sumathipala N."/>
            <person name="Altincicek B."/>
            <person name="Vilcinskas A."/>
            <person name="Williams M."/>
            <person name="Hultmark D."/>
            <person name="Hetru C."/>
            <person name="Jiang H."/>
            <person name="Grimmelikhuijzen C.J."/>
            <person name="Hauser F."/>
            <person name="Cazzamali G."/>
            <person name="Williamson M."/>
            <person name="Park Y."/>
            <person name="Li B."/>
            <person name="Tanaka Y."/>
            <person name="Predel R."/>
            <person name="Neupert S."/>
            <person name="Schachtner J."/>
            <person name="Verleyen P."/>
            <person name="Raible F."/>
            <person name="Bork P."/>
            <person name="Friedrich M."/>
            <person name="Walden K.K."/>
            <person name="Robertson H.M."/>
            <person name="Angeli S."/>
            <person name="Foret S."/>
            <person name="Bucher G."/>
            <person name="Schuetz S."/>
            <person name="Maleszka R."/>
            <person name="Wimmer E.A."/>
            <person name="Beeman R.W."/>
            <person name="Lorenzen M."/>
            <person name="Tomoyasu Y."/>
            <person name="Miller S.C."/>
            <person name="Grossmann D."/>
            <person name="Bucher G."/>
        </authorList>
    </citation>
    <scope>NUCLEOTIDE SEQUENCE [LARGE SCALE GENOMIC DNA]</scope>
    <source>
        <strain evidence="3 4">Georgia GA2</strain>
    </source>
</reference>
<dbReference type="PANTHER" id="PTHR22955:SF77">
    <property type="entry name" value="ASPARTIC PUTATIVE DOMAIN-CONTAINING PROTEIN-RELATED"/>
    <property type="match status" value="1"/>
</dbReference>
<dbReference type="EMBL" id="KQ971339">
    <property type="protein sequence ID" value="EFA02786.1"/>
    <property type="molecule type" value="Genomic_DNA"/>
</dbReference>
<evidence type="ECO:0000256" key="1">
    <source>
        <dbReference type="SAM" id="MobiDB-lite"/>
    </source>
</evidence>
<dbReference type="eggNOG" id="KOG0017">
    <property type="taxonomic scope" value="Eukaryota"/>
</dbReference>
<evidence type="ECO:0000256" key="2">
    <source>
        <dbReference type="SAM" id="Phobius"/>
    </source>
</evidence>
<dbReference type="SUPFAM" id="SSF56672">
    <property type="entry name" value="DNA/RNA polymerases"/>
    <property type="match status" value="1"/>
</dbReference>
<dbReference type="Gene3D" id="3.30.70.270">
    <property type="match status" value="1"/>
</dbReference>
<feature type="region of interest" description="Disordered" evidence="1">
    <location>
        <begin position="240"/>
        <end position="262"/>
    </location>
</feature>
<evidence type="ECO:0000313" key="4">
    <source>
        <dbReference type="Proteomes" id="UP000007266"/>
    </source>
</evidence>
<dbReference type="InterPro" id="IPR043502">
    <property type="entry name" value="DNA/RNA_pol_sf"/>
</dbReference>
<dbReference type="InterPro" id="IPR043128">
    <property type="entry name" value="Rev_trsase/Diguanyl_cyclase"/>
</dbReference>
<dbReference type="GO" id="GO:0071897">
    <property type="term" value="P:DNA biosynthetic process"/>
    <property type="evidence" value="ECO:0007669"/>
    <property type="project" value="UniProtKB-ARBA"/>
</dbReference>